<dbReference type="InterPro" id="IPR025049">
    <property type="entry name" value="Mfa-like_1"/>
</dbReference>
<dbReference type="AlphaFoldDB" id="A0A0F5IUC1"/>
<feature type="compositionally biased region" description="Acidic residues" evidence="1">
    <location>
        <begin position="543"/>
        <end position="558"/>
    </location>
</feature>
<name>A0A0F5IUC1_9BACT</name>
<feature type="compositionally biased region" description="Acidic residues" evidence="1">
    <location>
        <begin position="525"/>
        <end position="534"/>
    </location>
</feature>
<keyword evidence="2" id="KW-0732">Signal</keyword>
<dbReference type="PROSITE" id="PS51257">
    <property type="entry name" value="PROKAR_LIPOPROTEIN"/>
    <property type="match status" value="1"/>
</dbReference>
<dbReference type="Proteomes" id="UP000033047">
    <property type="component" value="Unassembled WGS sequence"/>
</dbReference>
<evidence type="ECO:0000256" key="1">
    <source>
        <dbReference type="SAM" id="MobiDB-lite"/>
    </source>
</evidence>
<feature type="signal peptide" evidence="2">
    <location>
        <begin position="1"/>
        <end position="21"/>
    </location>
</feature>
<accession>A0A0F5IUC1</accession>
<evidence type="ECO:0000256" key="2">
    <source>
        <dbReference type="SAM" id="SignalP"/>
    </source>
</evidence>
<evidence type="ECO:0000313" key="4">
    <source>
        <dbReference type="Proteomes" id="UP000033047"/>
    </source>
</evidence>
<feature type="region of interest" description="Disordered" evidence="1">
    <location>
        <begin position="521"/>
        <end position="563"/>
    </location>
</feature>
<evidence type="ECO:0008006" key="5">
    <source>
        <dbReference type="Google" id="ProtNLM"/>
    </source>
</evidence>
<dbReference type="PATRIC" id="fig|927665.4.peg.3832"/>
<organism evidence="3 4">
    <name type="scientific">Parabacteroides goldsteinii DSM 19448 = WAL 12034</name>
    <dbReference type="NCBI Taxonomy" id="927665"/>
    <lineage>
        <taxon>Bacteria</taxon>
        <taxon>Pseudomonadati</taxon>
        <taxon>Bacteroidota</taxon>
        <taxon>Bacteroidia</taxon>
        <taxon>Bacteroidales</taxon>
        <taxon>Tannerellaceae</taxon>
        <taxon>Parabacteroides</taxon>
    </lineage>
</organism>
<proteinExistence type="predicted"/>
<evidence type="ECO:0000313" key="3">
    <source>
        <dbReference type="EMBL" id="KKB49098.1"/>
    </source>
</evidence>
<comment type="caution">
    <text evidence="3">The sequence shown here is derived from an EMBL/GenBank/DDBJ whole genome shotgun (WGS) entry which is preliminary data.</text>
</comment>
<feature type="chain" id="PRO_5002488481" description="Major fimbrial subunit protein N-terminal domain-containing protein" evidence="2">
    <location>
        <begin position="22"/>
        <end position="588"/>
    </location>
</feature>
<dbReference type="HOGENOM" id="CLU_463703_0_0_10"/>
<dbReference type="EMBL" id="AQHV01000020">
    <property type="protein sequence ID" value="KKB49098.1"/>
    <property type="molecule type" value="Genomic_DNA"/>
</dbReference>
<dbReference type="STRING" id="927665.HMPREF1535_03724"/>
<dbReference type="RefSeq" id="WP_046147070.1">
    <property type="nucleotide sequence ID" value="NZ_KQ033913.1"/>
</dbReference>
<protein>
    <recommendedName>
        <fullName evidence="5">Major fimbrial subunit protein N-terminal domain-containing protein</fullName>
    </recommendedName>
</protein>
<dbReference type="Pfam" id="PF13149">
    <property type="entry name" value="Mfa_like_1"/>
    <property type="match status" value="1"/>
</dbReference>
<sequence>MRLNNLVAKPFLLAAAFVLLAACHDDDKPEPEHEGEGQLIVTVENPGVQALALRIFGDGLTEPLESRFDAANATGKLDKWLPAGQYDALLTTDNPEAVTIDGTDGFATATATVRVPEGSTTMPALNAPVYVASRSGISLTEGKTNELTLQPEDIRKILRLTVTAPGRQIAGSLDATLQGITRGVNLATEEITSSATLGMLLPPPDAQKICSTTAGILGIAWPEDVDPSASSDTHLLTLSWQGTDGKKQTYSEDVSSQLYRATETGADTLDLTIAIPEEIIPVPIHLYTGIRTRAIVDVFDGTPVNIAAGNTAGQYSDSWEGEATDNEIILSPERYYPADGSPVYLRGYYPAAPLNNGKVEYTLTGQEDLMLSVEQSGSVTEQFDAVKTPLTYRHLLSQLNFTLKLKGATDSYRIRSVHINGLASTAIVDLGSEAIEPLGNAGPVVIYTDPGTGGFPITNGTVTLPGYVLVQPEATLTLDLVLNVDGNPANDKTFKDLPVKFDAGGSEGGSAYEVEISLEVPDTPDIPDEPDNPDNPDVPDNPDTPDEPDNPDIPDDPGPENGIKVTVTVKVTDWSPGDQGGVTVDPYK</sequence>
<reference evidence="3 4" key="1">
    <citation type="submission" date="2013-04" db="EMBL/GenBank/DDBJ databases">
        <title>The Genome Sequence of Parabacteroides goldsteinii DSM 19448.</title>
        <authorList>
            <consortium name="The Broad Institute Genomics Platform"/>
            <person name="Earl A."/>
            <person name="Ward D."/>
            <person name="Feldgarden M."/>
            <person name="Gevers D."/>
            <person name="Martens E."/>
            <person name="Sakamoto M."/>
            <person name="Benno Y."/>
            <person name="Song Y."/>
            <person name="Liu C."/>
            <person name="Lee J."/>
            <person name="Bolanos M."/>
            <person name="Vaisanen M.L."/>
            <person name="Finegold S.M."/>
            <person name="Walker B."/>
            <person name="Young S."/>
            <person name="Zeng Q."/>
            <person name="Gargeya S."/>
            <person name="Fitzgerald M."/>
            <person name="Haas B."/>
            <person name="Abouelleil A."/>
            <person name="Allen A.W."/>
            <person name="Alvarado L."/>
            <person name="Arachchi H.M."/>
            <person name="Berlin A.M."/>
            <person name="Chapman S.B."/>
            <person name="Gainer-Dewar J."/>
            <person name="Goldberg J."/>
            <person name="Griggs A."/>
            <person name="Gujja S."/>
            <person name="Hansen M."/>
            <person name="Howarth C."/>
            <person name="Imamovic A."/>
            <person name="Ireland A."/>
            <person name="Larimer J."/>
            <person name="McCowan C."/>
            <person name="Murphy C."/>
            <person name="Pearson M."/>
            <person name="Poon T.W."/>
            <person name="Priest M."/>
            <person name="Roberts A."/>
            <person name="Saif S."/>
            <person name="Shea T."/>
            <person name="Sisk P."/>
            <person name="Sykes S."/>
            <person name="Wortman J."/>
            <person name="Nusbaum C."/>
            <person name="Birren B."/>
        </authorList>
    </citation>
    <scope>NUCLEOTIDE SEQUENCE [LARGE SCALE GENOMIC DNA]</scope>
    <source>
        <strain evidence="3 4">DSM 19448</strain>
    </source>
</reference>
<gene>
    <name evidence="3" type="ORF">HMPREF1535_03724</name>
</gene>